<comment type="catalytic activity">
    <reaction evidence="6 7">
        <text>Release of N-terminal amino acids, preferentially methionine, from peptides and arylamides.</text>
        <dbReference type="EC" id="3.4.11.18"/>
    </reaction>
</comment>
<dbReference type="GO" id="GO:0004239">
    <property type="term" value="F:initiator methionyl aminopeptidase activity"/>
    <property type="evidence" value="ECO:0007669"/>
    <property type="project" value="UniProtKB-UniRule"/>
</dbReference>
<dbReference type="STRING" id="1798338.A3J56_00965"/>
<name>A0A1F5WFL4_9BACT</name>
<sequence>MIVKFPKDLDVLREGGHVLGRVLQEVAQSIKPGMTTESLDALAERHIVERGGVPSFKGYRADDATKPYPATLCVSINEEVVHGIPSDRVFKDGDVVGLDIGMKYKGFYTDTALTVIVGASLGKTLGVKSPKTPSVEERQAVGRLVHATSVALNIGIKQVRAGVRVGDIGHAIYSHLDGHGFGVVRELVGHGVGGAVHEDPEIPNWGIPGTGCILREGEVIALEPMATLGNPKVKLLKDGWTWVTRDKSIAAHFEHTMVVTKNGAEVLTTP</sequence>
<feature type="binding site" evidence="6">
    <location>
        <position position="99"/>
    </location>
    <ligand>
        <name>a divalent metal cation</name>
        <dbReference type="ChEBI" id="CHEBI:60240"/>
        <label>1</label>
    </ligand>
</feature>
<dbReference type="Gene3D" id="3.90.230.10">
    <property type="entry name" value="Creatinase/methionine aminopeptidase superfamily"/>
    <property type="match status" value="1"/>
</dbReference>
<feature type="binding site" evidence="6">
    <location>
        <position position="223"/>
    </location>
    <ligand>
        <name>a divalent metal cation</name>
        <dbReference type="ChEBI" id="CHEBI:60240"/>
        <label>2</label>
        <note>catalytic</note>
    </ligand>
</feature>
<dbReference type="GO" id="GO:0046872">
    <property type="term" value="F:metal ion binding"/>
    <property type="evidence" value="ECO:0007669"/>
    <property type="project" value="UniProtKB-UniRule"/>
</dbReference>
<keyword evidence="5 6" id="KW-0378">Hydrolase</keyword>
<comment type="subunit">
    <text evidence="6">Monomer.</text>
</comment>
<dbReference type="PANTHER" id="PTHR43330:SF27">
    <property type="entry name" value="METHIONINE AMINOPEPTIDASE"/>
    <property type="match status" value="1"/>
</dbReference>
<comment type="caution">
    <text evidence="9">The sequence shown here is derived from an EMBL/GenBank/DDBJ whole genome shotgun (WGS) entry which is preliminary data.</text>
</comment>
<dbReference type="PRINTS" id="PR00599">
    <property type="entry name" value="MAPEPTIDASE"/>
</dbReference>
<dbReference type="GO" id="GO:0070006">
    <property type="term" value="F:metalloaminopeptidase activity"/>
    <property type="evidence" value="ECO:0007669"/>
    <property type="project" value="UniProtKB-UniRule"/>
</dbReference>
<accession>A0A1F5WFL4</accession>
<dbReference type="EC" id="3.4.11.18" evidence="6 7"/>
<protein>
    <recommendedName>
        <fullName evidence="6 7">Methionine aminopeptidase</fullName>
        <shortName evidence="6">MAP</shortName>
        <shortName evidence="6">MetAP</shortName>
        <ecNumber evidence="6 7">3.4.11.18</ecNumber>
    </recommendedName>
    <alternativeName>
        <fullName evidence="6">Peptidase M</fullName>
    </alternativeName>
</protein>
<dbReference type="GO" id="GO:0006508">
    <property type="term" value="P:proteolysis"/>
    <property type="evidence" value="ECO:0007669"/>
    <property type="project" value="UniProtKB-KW"/>
</dbReference>
<feature type="binding site" evidence="6">
    <location>
        <position position="82"/>
    </location>
    <ligand>
        <name>substrate</name>
    </ligand>
</feature>
<dbReference type="CDD" id="cd01086">
    <property type="entry name" value="MetAP1"/>
    <property type="match status" value="1"/>
</dbReference>
<reference evidence="9 10" key="1">
    <citation type="journal article" date="2016" name="Nat. Commun.">
        <title>Thousands of microbial genomes shed light on interconnected biogeochemical processes in an aquifer system.</title>
        <authorList>
            <person name="Anantharaman K."/>
            <person name="Brown C.T."/>
            <person name="Hug L.A."/>
            <person name="Sharon I."/>
            <person name="Castelle C.J."/>
            <person name="Probst A.J."/>
            <person name="Thomas B.C."/>
            <person name="Singh A."/>
            <person name="Wilkins M.J."/>
            <person name="Karaoz U."/>
            <person name="Brodie E.L."/>
            <person name="Williams K.H."/>
            <person name="Hubbard S.S."/>
            <person name="Banfield J.F."/>
        </authorList>
    </citation>
    <scope>NUCLEOTIDE SEQUENCE [LARGE SCALE GENOMIC DNA]</scope>
</reference>
<feature type="binding site" evidence="6">
    <location>
        <position position="110"/>
    </location>
    <ligand>
        <name>a divalent metal cation</name>
        <dbReference type="ChEBI" id="CHEBI:60240"/>
        <label>2</label>
        <note>catalytic</note>
    </ligand>
</feature>
<evidence type="ECO:0000256" key="7">
    <source>
        <dbReference type="RuleBase" id="RU003653"/>
    </source>
</evidence>
<dbReference type="EMBL" id="MFHQ01000017">
    <property type="protein sequence ID" value="OGF74492.1"/>
    <property type="molecule type" value="Genomic_DNA"/>
</dbReference>
<organism evidence="9 10">
    <name type="scientific">Candidatus Giovannonibacteria bacterium RIFCSPHIGHO2_02_FULL_46_20</name>
    <dbReference type="NCBI Taxonomy" id="1798338"/>
    <lineage>
        <taxon>Bacteria</taxon>
        <taxon>Candidatus Giovannoniibacteriota</taxon>
    </lineage>
</organism>
<evidence type="ECO:0000256" key="4">
    <source>
        <dbReference type="ARBA" id="ARBA00022723"/>
    </source>
</evidence>
<proteinExistence type="inferred from homology"/>
<dbReference type="HAMAP" id="MF_01974">
    <property type="entry name" value="MetAP_1"/>
    <property type="match status" value="1"/>
</dbReference>
<feature type="binding site" evidence="6">
    <location>
        <position position="110"/>
    </location>
    <ligand>
        <name>a divalent metal cation</name>
        <dbReference type="ChEBI" id="CHEBI:60240"/>
        <label>1</label>
    </ligand>
</feature>
<feature type="binding site" evidence="6">
    <location>
        <position position="254"/>
    </location>
    <ligand>
        <name>a divalent metal cation</name>
        <dbReference type="ChEBI" id="CHEBI:60240"/>
        <label>2</label>
        <note>catalytic</note>
    </ligand>
</feature>
<dbReference type="InterPro" id="IPR036005">
    <property type="entry name" value="Creatinase/aminopeptidase-like"/>
</dbReference>
<dbReference type="InterPro" id="IPR001714">
    <property type="entry name" value="Pept_M24_MAP"/>
</dbReference>
<dbReference type="InterPro" id="IPR002467">
    <property type="entry name" value="Pept_M24A_MAP1"/>
</dbReference>
<feature type="binding site" evidence="6">
    <location>
        <position position="190"/>
    </location>
    <ligand>
        <name>a divalent metal cation</name>
        <dbReference type="ChEBI" id="CHEBI:60240"/>
        <label>2</label>
        <note>catalytic</note>
    </ligand>
</feature>
<evidence type="ECO:0000256" key="2">
    <source>
        <dbReference type="ARBA" id="ARBA00022438"/>
    </source>
</evidence>
<evidence type="ECO:0000256" key="6">
    <source>
        <dbReference type="HAMAP-Rule" id="MF_01974"/>
    </source>
</evidence>
<dbReference type="Pfam" id="PF00557">
    <property type="entry name" value="Peptidase_M24"/>
    <property type="match status" value="1"/>
</dbReference>
<feature type="binding site" evidence="6">
    <location>
        <position position="197"/>
    </location>
    <ligand>
        <name>substrate</name>
    </ligand>
</feature>
<feature type="domain" description="Peptidase M24" evidence="8">
    <location>
        <begin position="12"/>
        <end position="261"/>
    </location>
</feature>
<evidence type="ECO:0000313" key="10">
    <source>
        <dbReference type="Proteomes" id="UP000178406"/>
    </source>
</evidence>
<comment type="similarity">
    <text evidence="6">Belongs to the peptidase M24A family. Methionine aminopeptidase type 1 subfamily.</text>
</comment>
<keyword evidence="3 6" id="KW-0645">Protease</keyword>
<dbReference type="PANTHER" id="PTHR43330">
    <property type="entry name" value="METHIONINE AMINOPEPTIDASE"/>
    <property type="match status" value="1"/>
</dbReference>
<gene>
    <name evidence="6" type="primary">map</name>
    <name evidence="9" type="ORF">A3J56_00965</name>
</gene>
<dbReference type="AlphaFoldDB" id="A0A1F5WFL4"/>
<evidence type="ECO:0000259" key="8">
    <source>
        <dbReference type="Pfam" id="PF00557"/>
    </source>
</evidence>
<dbReference type="SUPFAM" id="SSF55920">
    <property type="entry name" value="Creatinase/aminopeptidase"/>
    <property type="match status" value="1"/>
</dbReference>
<evidence type="ECO:0000256" key="3">
    <source>
        <dbReference type="ARBA" id="ARBA00022670"/>
    </source>
</evidence>
<evidence type="ECO:0000256" key="1">
    <source>
        <dbReference type="ARBA" id="ARBA00002521"/>
    </source>
</evidence>
<comment type="function">
    <text evidence="1 6">Removes the N-terminal methionine from nascent proteins. The N-terminal methionine is often cleaved when the second residue in the primary sequence is small and uncharged (Met-Ala-, Cys, Gly, Pro, Ser, Thr, or Val). Requires deformylation of the N(alpha)-formylated initiator methionine before it can be hydrolyzed.</text>
</comment>
<keyword evidence="4 6" id="KW-0479">Metal-binding</keyword>
<comment type="cofactor">
    <cofactor evidence="6">
        <name>Co(2+)</name>
        <dbReference type="ChEBI" id="CHEBI:48828"/>
    </cofactor>
    <cofactor evidence="6">
        <name>Zn(2+)</name>
        <dbReference type="ChEBI" id="CHEBI:29105"/>
    </cofactor>
    <cofactor evidence="6">
        <name>Mn(2+)</name>
        <dbReference type="ChEBI" id="CHEBI:29035"/>
    </cofactor>
    <cofactor evidence="6">
        <name>Fe(2+)</name>
        <dbReference type="ChEBI" id="CHEBI:29033"/>
    </cofactor>
    <text evidence="6">Binds 2 divalent metal cations per subunit. Has a high-affinity and a low affinity metal-binding site. The true nature of the physiological cofactor is under debate. The enzyme is active with cobalt, zinc, manganese or divalent iron ions. Most likely, methionine aminopeptidases function as mononuclear Fe(2+)-metalloproteases under physiological conditions, and the catalytically relevant metal-binding site has been assigned to the histidine-containing high-affinity site.</text>
</comment>
<dbReference type="GO" id="GO:0005829">
    <property type="term" value="C:cytosol"/>
    <property type="evidence" value="ECO:0007669"/>
    <property type="project" value="TreeGrafter"/>
</dbReference>
<feature type="binding site" evidence="6">
    <location>
        <position position="254"/>
    </location>
    <ligand>
        <name>a divalent metal cation</name>
        <dbReference type="ChEBI" id="CHEBI:60240"/>
        <label>1</label>
    </ligand>
</feature>
<dbReference type="InterPro" id="IPR000994">
    <property type="entry name" value="Pept_M24"/>
</dbReference>
<evidence type="ECO:0000256" key="5">
    <source>
        <dbReference type="ARBA" id="ARBA00022801"/>
    </source>
</evidence>
<keyword evidence="2 6" id="KW-0031">Aminopeptidase</keyword>
<dbReference type="NCBIfam" id="TIGR00500">
    <property type="entry name" value="met_pdase_I"/>
    <property type="match status" value="1"/>
</dbReference>
<evidence type="ECO:0000313" key="9">
    <source>
        <dbReference type="EMBL" id="OGF74492.1"/>
    </source>
</evidence>
<dbReference type="Proteomes" id="UP000178406">
    <property type="component" value="Unassembled WGS sequence"/>
</dbReference>